<gene>
    <name evidence="1" type="ORF">COMA2_50074</name>
</gene>
<dbReference type="RefSeq" id="WP_090900370.1">
    <property type="nucleotide sequence ID" value="NZ_CZPZ01000032.1"/>
</dbReference>
<protein>
    <submittedName>
        <fullName evidence="1">Uncharacterized protein</fullName>
    </submittedName>
</protein>
<name>A0A0S4LNW6_9BACT</name>
<evidence type="ECO:0000313" key="2">
    <source>
        <dbReference type="Proteomes" id="UP000198736"/>
    </source>
</evidence>
<dbReference type="Proteomes" id="UP000198736">
    <property type="component" value="Unassembled WGS sequence"/>
</dbReference>
<organism evidence="1 2">
    <name type="scientific">Candidatus Nitrospira nitrificans</name>
    <dbReference type="NCBI Taxonomy" id="1742973"/>
    <lineage>
        <taxon>Bacteria</taxon>
        <taxon>Pseudomonadati</taxon>
        <taxon>Nitrospirota</taxon>
        <taxon>Nitrospiria</taxon>
        <taxon>Nitrospirales</taxon>
        <taxon>Nitrospiraceae</taxon>
        <taxon>Nitrospira</taxon>
    </lineage>
</organism>
<dbReference type="STRING" id="1742973.COMA2_50074"/>
<sequence>MIFRRPELEKDNPIAPQPYVGPRRRLAMARAAASGELREVDDIGEMLQALTKAASRFVNSLPKARKPDARLKALRDAIVQAEQLLAAKRAL</sequence>
<dbReference type="AlphaFoldDB" id="A0A0S4LNW6"/>
<reference evidence="2" key="1">
    <citation type="submission" date="2015-10" db="EMBL/GenBank/DDBJ databases">
        <authorList>
            <person name="Luecker S."/>
            <person name="Luecker S."/>
        </authorList>
    </citation>
    <scope>NUCLEOTIDE SEQUENCE [LARGE SCALE GENOMIC DNA]</scope>
</reference>
<accession>A0A0S4LNW6</accession>
<keyword evidence="2" id="KW-1185">Reference proteome</keyword>
<dbReference type="EMBL" id="CZPZ01000032">
    <property type="protein sequence ID" value="CUS38413.1"/>
    <property type="molecule type" value="Genomic_DNA"/>
</dbReference>
<dbReference type="OrthoDB" id="9808820at2"/>
<proteinExistence type="predicted"/>
<evidence type="ECO:0000313" key="1">
    <source>
        <dbReference type="EMBL" id="CUS38413.1"/>
    </source>
</evidence>